<evidence type="ECO:0000256" key="6">
    <source>
        <dbReference type="ARBA" id="ARBA00022967"/>
    </source>
</evidence>
<gene>
    <name evidence="9" type="ORF">CH339_18380</name>
</gene>
<accession>A0A327JI78</accession>
<protein>
    <recommendedName>
        <fullName evidence="8">ABC transporter domain-containing protein</fullName>
    </recommendedName>
</protein>
<dbReference type="InterPro" id="IPR003593">
    <property type="entry name" value="AAA+_ATPase"/>
</dbReference>
<dbReference type="InterPro" id="IPR027417">
    <property type="entry name" value="P-loop_NTPase"/>
</dbReference>
<dbReference type="Pfam" id="PF00005">
    <property type="entry name" value="ABC_tran"/>
    <property type="match status" value="2"/>
</dbReference>
<sequence length="524" mass="56363">MVREGLTVMSVAPAQKAEVAIEAIDVSKRYGAAYALADVSVSWLAGDVHAIAGENGAGKSTLVKIISGVIGAGDYDGTIRIDGEPVRFAGVRDAERAGVFLVPQELNIVPEISVADYLYLNREPQHRGVIDLHQLLADTARWLETFRLPISPLTKMGELRSHEQQLVSIARAMTQGVRILILDEPTASLTAQETELLFERVRAFRDLGVTTLYISHRLAEFEAIADAVTVMRDGRIVDVFRIADEPHPPQRVVRAMVGRDLSELYPKETRTPGEVRLSLENWTVGSPAAKRRDPVRDVSLSVRAGEVLGIFGLVGSGSSDLARSLFGAHKGKVSGTVKIGGDPVLLRTPREAMAVGIAYLPSDRKRDGLVAGMSVAANLTLASLGNLIGGGMIDRRSELTSVRQYVDALRIKVASVEQPVGDLSGGNQQKVVAAKWLRSDPDIIVFEEPTRGVDVGARVEIYNLINDIARQGKAVIIVSTDLPEIIGMSDRVIAMRDGTVAGEWSSGPFREADIMLAAAGSSGV</sequence>
<feature type="domain" description="ABC transporter" evidence="8">
    <location>
        <begin position="21"/>
        <end position="258"/>
    </location>
</feature>
<evidence type="ECO:0000313" key="10">
    <source>
        <dbReference type="Proteomes" id="UP000249299"/>
    </source>
</evidence>
<dbReference type="GO" id="GO:0005524">
    <property type="term" value="F:ATP binding"/>
    <property type="evidence" value="ECO:0007669"/>
    <property type="project" value="UniProtKB-KW"/>
</dbReference>
<dbReference type="CDD" id="cd03216">
    <property type="entry name" value="ABC_Carb_Monos_I"/>
    <property type="match status" value="1"/>
</dbReference>
<evidence type="ECO:0000256" key="1">
    <source>
        <dbReference type="ARBA" id="ARBA00022448"/>
    </source>
</evidence>
<keyword evidence="7" id="KW-0472">Membrane</keyword>
<keyword evidence="10" id="KW-1185">Reference proteome</keyword>
<organism evidence="9 10">
    <name type="scientific">Rhodobium orientis</name>
    <dbReference type="NCBI Taxonomy" id="34017"/>
    <lineage>
        <taxon>Bacteria</taxon>
        <taxon>Pseudomonadati</taxon>
        <taxon>Pseudomonadota</taxon>
        <taxon>Alphaproteobacteria</taxon>
        <taxon>Hyphomicrobiales</taxon>
        <taxon>Rhodobiaceae</taxon>
        <taxon>Rhodobium</taxon>
    </lineage>
</organism>
<keyword evidence="2" id="KW-1003">Cell membrane</keyword>
<keyword evidence="1" id="KW-0813">Transport</keyword>
<dbReference type="PANTHER" id="PTHR43790:SF3">
    <property type="entry name" value="D-ALLOSE IMPORT ATP-BINDING PROTEIN ALSA-RELATED"/>
    <property type="match status" value="1"/>
</dbReference>
<evidence type="ECO:0000256" key="3">
    <source>
        <dbReference type="ARBA" id="ARBA00022597"/>
    </source>
</evidence>
<evidence type="ECO:0000256" key="7">
    <source>
        <dbReference type="ARBA" id="ARBA00023136"/>
    </source>
</evidence>
<dbReference type="InterPro" id="IPR050107">
    <property type="entry name" value="ABC_carbohydrate_import_ATPase"/>
</dbReference>
<dbReference type="InterPro" id="IPR003439">
    <property type="entry name" value="ABC_transporter-like_ATP-bd"/>
</dbReference>
<proteinExistence type="predicted"/>
<comment type="caution">
    <text evidence="9">The sequence shown here is derived from an EMBL/GenBank/DDBJ whole genome shotgun (WGS) entry which is preliminary data.</text>
</comment>
<keyword evidence="3" id="KW-0762">Sugar transport</keyword>
<dbReference type="PROSITE" id="PS50893">
    <property type="entry name" value="ABC_TRANSPORTER_2"/>
    <property type="match status" value="2"/>
</dbReference>
<name>A0A327JI78_9HYPH</name>
<dbReference type="GO" id="GO:0016887">
    <property type="term" value="F:ATP hydrolysis activity"/>
    <property type="evidence" value="ECO:0007669"/>
    <property type="project" value="InterPro"/>
</dbReference>
<dbReference type="CDD" id="cd03215">
    <property type="entry name" value="ABC_Carb_Monos_II"/>
    <property type="match status" value="1"/>
</dbReference>
<dbReference type="Gene3D" id="3.40.50.300">
    <property type="entry name" value="P-loop containing nucleotide triphosphate hydrolases"/>
    <property type="match status" value="2"/>
</dbReference>
<keyword evidence="4" id="KW-0547">Nucleotide-binding</keyword>
<dbReference type="AlphaFoldDB" id="A0A327JI78"/>
<keyword evidence="6" id="KW-1278">Translocase</keyword>
<evidence type="ECO:0000256" key="5">
    <source>
        <dbReference type="ARBA" id="ARBA00022840"/>
    </source>
</evidence>
<dbReference type="EMBL" id="NPEV01000048">
    <property type="protein sequence ID" value="RAI25416.1"/>
    <property type="molecule type" value="Genomic_DNA"/>
</dbReference>
<feature type="domain" description="ABC transporter" evidence="8">
    <location>
        <begin position="277"/>
        <end position="522"/>
    </location>
</feature>
<dbReference type="PANTHER" id="PTHR43790">
    <property type="entry name" value="CARBOHYDRATE TRANSPORT ATP-BINDING PROTEIN MG119-RELATED"/>
    <property type="match status" value="1"/>
</dbReference>
<evidence type="ECO:0000256" key="2">
    <source>
        <dbReference type="ARBA" id="ARBA00022475"/>
    </source>
</evidence>
<evidence type="ECO:0000313" key="9">
    <source>
        <dbReference type="EMBL" id="RAI25416.1"/>
    </source>
</evidence>
<evidence type="ECO:0000256" key="4">
    <source>
        <dbReference type="ARBA" id="ARBA00022741"/>
    </source>
</evidence>
<dbReference type="Proteomes" id="UP000249299">
    <property type="component" value="Unassembled WGS sequence"/>
</dbReference>
<dbReference type="SMART" id="SM00382">
    <property type="entry name" value="AAA"/>
    <property type="match status" value="2"/>
</dbReference>
<evidence type="ECO:0000259" key="8">
    <source>
        <dbReference type="PROSITE" id="PS50893"/>
    </source>
</evidence>
<keyword evidence="5" id="KW-0067">ATP-binding</keyword>
<reference evidence="9 10" key="1">
    <citation type="submission" date="2017-07" db="EMBL/GenBank/DDBJ databases">
        <title>Draft Genome Sequences of Select Purple Nonsulfur Bacteria.</title>
        <authorList>
            <person name="Lasarre B."/>
            <person name="Mckinlay J.B."/>
        </authorList>
    </citation>
    <scope>NUCLEOTIDE SEQUENCE [LARGE SCALE GENOMIC DNA]</scope>
    <source>
        <strain evidence="9 10">DSM 11290</strain>
    </source>
</reference>
<dbReference type="SUPFAM" id="SSF52540">
    <property type="entry name" value="P-loop containing nucleoside triphosphate hydrolases"/>
    <property type="match status" value="2"/>
</dbReference>